<dbReference type="SUPFAM" id="SSF50447">
    <property type="entry name" value="Translation proteins"/>
    <property type="match status" value="1"/>
</dbReference>
<dbReference type="CDD" id="cd03709">
    <property type="entry name" value="lepA_C"/>
    <property type="match status" value="1"/>
</dbReference>
<dbReference type="NCBIfam" id="TIGR01393">
    <property type="entry name" value="lepA"/>
    <property type="match status" value="1"/>
</dbReference>
<keyword evidence="12" id="KW-1185">Reference proteome</keyword>
<dbReference type="InterPro" id="IPR035647">
    <property type="entry name" value="EFG_III/V"/>
</dbReference>
<evidence type="ECO:0000256" key="1">
    <source>
        <dbReference type="ARBA" id="ARBA00005454"/>
    </source>
</evidence>
<dbReference type="Gene3D" id="2.40.30.10">
    <property type="entry name" value="Translation factors"/>
    <property type="match status" value="1"/>
</dbReference>
<dbReference type="PROSITE" id="PS00301">
    <property type="entry name" value="G_TR_1"/>
    <property type="match status" value="1"/>
</dbReference>
<dbReference type="InterPro" id="IPR035654">
    <property type="entry name" value="LepA_IV"/>
</dbReference>
<feature type="domain" description="Tr-type G" evidence="10">
    <location>
        <begin position="1"/>
        <end position="173"/>
    </location>
</feature>
<keyword evidence="6 9" id="KW-0496">Mitochondrion</keyword>
<dbReference type="GO" id="GO:0005743">
    <property type="term" value="C:mitochondrial inner membrane"/>
    <property type="evidence" value="ECO:0007669"/>
    <property type="project" value="UniProtKB-SubCell"/>
</dbReference>
<dbReference type="PRINTS" id="PR00315">
    <property type="entry name" value="ELONGATNFCT"/>
</dbReference>
<dbReference type="InterPro" id="IPR000795">
    <property type="entry name" value="T_Tr_GTP-bd_dom"/>
</dbReference>
<dbReference type="CDD" id="cd03699">
    <property type="entry name" value="EF4_II"/>
    <property type="match status" value="1"/>
</dbReference>
<comment type="similarity">
    <text evidence="1">Belongs to the TRAFAC class translation factor GTPase superfamily. Classic translation factor GTPase family. LepA subfamily.</text>
</comment>
<dbReference type="FunFam" id="3.30.70.2570:FF:000001">
    <property type="entry name" value="Translation factor GUF1, mitochondrial"/>
    <property type="match status" value="1"/>
</dbReference>
<evidence type="ECO:0000256" key="5">
    <source>
        <dbReference type="ARBA" id="ARBA00022917"/>
    </source>
</evidence>
<dbReference type="PANTHER" id="PTHR43512">
    <property type="entry name" value="TRANSLATION FACTOR GUF1-RELATED"/>
    <property type="match status" value="1"/>
</dbReference>
<feature type="binding site" evidence="9">
    <location>
        <begin position="66"/>
        <end position="70"/>
    </location>
    <ligand>
        <name>GTP</name>
        <dbReference type="ChEBI" id="CHEBI:37565"/>
    </ligand>
</feature>
<dbReference type="Proteomes" id="UP000076738">
    <property type="component" value="Unassembled WGS sequence"/>
</dbReference>
<keyword evidence="3 9" id="KW-0999">Mitochondrion inner membrane</keyword>
<dbReference type="InterPro" id="IPR027417">
    <property type="entry name" value="P-loop_NTPase"/>
</dbReference>
<keyword evidence="8 9" id="KW-0472">Membrane</keyword>
<evidence type="ECO:0000256" key="9">
    <source>
        <dbReference type="HAMAP-Rule" id="MF_03137"/>
    </source>
</evidence>
<dbReference type="Gene3D" id="3.40.50.300">
    <property type="entry name" value="P-loop containing nucleotide triphosphate hydrolases"/>
    <property type="match status" value="1"/>
</dbReference>
<dbReference type="Pfam" id="PF00009">
    <property type="entry name" value="GTP_EFTU"/>
    <property type="match status" value="1"/>
</dbReference>
<accession>A0A167LNY3</accession>
<dbReference type="InterPro" id="IPR009000">
    <property type="entry name" value="Transl_B-barrel_sf"/>
</dbReference>
<dbReference type="GO" id="GO:0097177">
    <property type="term" value="F:mitochondrial ribosome binding"/>
    <property type="evidence" value="ECO:0007669"/>
    <property type="project" value="TreeGrafter"/>
</dbReference>
<protein>
    <submittedName>
        <fullName evidence="11">GTP-binding protein lepa</fullName>
    </submittedName>
</protein>
<dbReference type="GO" id="GO:0006412">
    <property type="term" value="P:translation"/>
    <property type="evidence" value="ECO:0007669"/>
    <property type="project" value="UniProtKB-KW"/>
</dbReference>
<keyword evidence="2 9" id="KW-0547">Nucleotide-binding</keyword>
<dbReference type="InterPro" id="IPR038363">
    <property type="entry name" value="LepA_C_sf"/>
</dbReference>
<dbReference type="GO" id="GO:0005759">
    <property type="term" value="C:mitochondrial matrix"/>
    <property type="evidence" value="ECO:0007669"/>
    <property type="project" value="UniProtKB-UniRule"/>
</dbReference>
<comment type="function">
    <text evidence="9">Promotes mitochondrial protein synthesis. May act as a fidelity factor of the translation reaction, by catalyzing a one-codon backward translocation of tRNAs on improperly translocated ribosomes. Binds to mitochondrial ribosomes in a GTP-dependent manner.</text>
</comment>
<dbReference type="Gene3D" id="3.30.70.870">
    <property type="entry name" value="Elongation Factor G (Translational Gtpase), domain 3"/>
    <property type="match status" value="1"/>
</dbReference>
<evidence type="ECO:0000259" key="10">
    <source>
        <dbReference type="PROSITE" id="PS51722"/>
    </source>
</evidence>
<sequence>MLTYCRPWKVHFGRSRTGTVAKITGANTQMLDKLKVERERGITVKAQTVSMLHQHNDKTFLLNLIDTPGHVDFAWEVSRSLAACQGALLLIDATQGVQAQTISVGMLALERNLTIIPVLNKIDLPAADPDRMAAQIESTFGIGRDEILMASAKTGEGVDEILRAIVDRIPPPTGDPEAELKALLFDSSYDRYRGVISLVSIQSGRIRKGDKIFLHHTQKKYDAVDIGVLHPEETSTDTLQAGQVGYLACNMKNSNEAQIGDTLFRVGESNRPPLDGFQPTKAMVFAGIFPIDSNDFPKLEESIKRLTLTDRSVAVQRESSTALGQGCRLGFLGTLHMDVFRQRLEDEYDQQILITNPTVPFKIVYRNGKETVISNPNDFPDPADFSLRVQEVQEPMVKATIILPHEYLGGMMDLCSNHRGEAIEFVYLDASGDAQRVLLTARLPLAEIVTDFFDKLKKTTSGFASFDYEDVGYQKSDMVKISFLLNNKPIDSLAIIVHRSNSVHVGRIWAKKLREVVPKQLFEVAIQAAIGKTILARETITAMRKDVTAGLYGGHYERKMKVLEKQKAGKKLMKRIGNIDLPQEAFYDILRSNRS</sequence>
<dbReference type="Gene3D" id="3.30.70.2570">
    <property type="entry name" value="Elongation factor 4, C-terminal domain"/>
    <property type="match status" value="1"/>
</dbReference>
<keyword evidence="4 9" id="KW-0378">Hydrolase</keyword>
<dbReference type="GO" id="GO:0003924">
    <property type="term" value="F:GTPase activity"/>
    <property type="evidence" value="ECO:0007669"/>
    <property type="project" value="UniProtKB-UniRule"/>
</dbReference>
<comment type="catalytic activity">
    <reaction evidence="9">
        <text>GTP + H2O = GDP + phosphate + H(+)</text>
        <dbReference type="Rhea" id="RHEA:19669"/>
        <dbReference type="ChEBI" id="CHEBI:15377"/>
        <dbReference type="ChEBI" id="CHEBI:15378"/>
        <dbReference type="ChEBI" id="CHEBI:37565"/>
        <dbReference type="ChEBI" id="CHEBI:43474"/>
        <dbReference type="ChEBI" id="CHEBI:58189"/>
        <dbReference type="EC" id="3.6.5.n1"/>
    </reaction>
</comment>
<dbReference type="InterPro" id="IPR013842">
    <property type="entry name" value="LepA_CTD"/>
</dbReference>
<dbReference type="FunFam" id="3.30.70.240:FF:000007">
    <property type="entry name" value="Translation factor GUF1, mitochondrial"/>
    <property type="match status" value="1"/>
</dbReference>
<evidence type="ECO:0000256" key="4">
    <source>
        <dbReference type="ARBA" id="ARBA00022801"/>
    </source>
</evidence>
<evidence type="ECO:0000256" key="8">
    <source>
        <dbReference type="ARBA" id="ARBA00023136"/>
    </source>
</evidence>
<evidence type="ECO:0000313" key="12">
    <source>
        <dbReference type="Proteomes" id="UP000076738"/>
    </source>
</evidence>
<dbReference type="InterPro" id="IPR000640">
    <property type="entry name" value="EFG_V-like"/>
</dbReference>
<keyword evidence="5 9" id="KW-0648">Protein biosynthesis</keyword>
<evidence type="ECO:0000256" key="7">
    <source>
        <dbReference type="ARBA" id="ARBA00023134"/>
    </source>
</evidence>
<dbReference type="Pfam" id="PF06421">
    <property type="entry name" value="LepA_C"/>
    <property type="match status" value="1"/>
</dbReference>
<dbReference type="Pfam" id="PF00679">
    <property type="entry name" value="EFG_C"/>
    <property type="match status" value="1"/>
</dbReference>
<evidence type="ECO:0000256" key="3">
    <source>
        <dbReference type="ARBA" id="ARBA00022792"/>
    </source>
</evidence>
<feature type="binding site" evidence="9">
    <location>
        <begin position="120"/>
        <end position="123"/>
    </location>
    <ligand>
        <name>GTP</name>
        <dbReference type="ChEBI" id="CHEBI:37565"/>
    </ligand>
</feature>
<dbReference type="GO" id="GO:0045727">
    <property type="term" value="P:positive regulation of translation"/>
    <property type="evidence" value="ECO:0007669"/>
    <property type="project" value="UniProtKB-UniRule"/>
</dbReference>
<dbReference type="EMBL" id="KV417287">
    <property type="protein sequence ID" value="KZO95882.1"/>
    <property type="molecule type" value="Genomic_DNA"/>
</dbReference>
<dbReference type="PANTHER" id="PTHR43512:SF7">
    <property type="entry name" value="TRANSLATION FACTOR GUF1, MITOCHONDRIAL"/>
    <property type="match status" value="1"/>
</dbReference>
<dbReference type="STRING" id="1330018.A0A167LNY3"/>
<dbReference type="HAMAP" id="MF_00071">
    <property type="entry name" value="LepA"/>
    <property type="match status" value="1"/>
</dbReference>
<dbReference type="OrthoDB" id="1074at2759"/>
<reference evidence="11 12" key="1">
    <citation type="journal article" date="2016" name="Mol. Biol. Evol.">
        <title>Comparative Genomics of Early-Diverging Mushroom-Forming Fungi Provides Insights into the Origins of Lignocellulose Decay Capabilities.</title>
        <authorList>
            <person name="Nagy L.G."/>
            <person name="Riley R."/>
            <person name="Tritt A."/>
            <person name="Adam C."/>
            <person name="Daum C."/>
            <person name="Floudas D."/>
            <person name="Sun H."/>
            <person name="Yadav J.S."/>
            <person name="Pangilinan J."/>
            <person name="Larsson K.H."/>
            <person name="Matsuura K."/>
            <person name="Barry K."/>
            <person name="Labutti K."/>
            <person name="Kuo R."/>
            <person name="Ohm R.A."/>
            <person name="Bhattacharya S.S."/>
            <person name="Shirouzu T."/>
            <person name="Yoshinaga Y."/>
            <person name="Martin F.M."/>
            <person name="Grigoriev I.V."/>
            <person name="Hibbett D.S."/>
        </authorList>
    </citation>
    <scope>NUCLEOTIDE SEQUENCE [LARGE SCALE GENOMIC DNA]</scope>
    <source>
        <strain evidence="11 12">TUFC12733</strain>
    </source>
</reference>
<dbReference type="GO" id="GO:0005525">
    <property type="term" value="F:GTP binding"/>
    <property type="evidence" value="ECO:0007669"/>
    <property type="project" value="UniProtKB-UniRule"/>
</dbReference>
<gene>
    <name evidence="11" type="ORF">CALVIDRAFT_545823</name>
</gene>
<dbReference type="FunFam" id="3.30.70.870:FF:000004">
    <property type="entry name" value="Translation factor GUF1, mitochondrial"/>
    <property type="match status" value="1"/>
</dbReference>
<comment type="similarity">
    <text evidence="9">Belongs to the GTP-binding elongation factor family. LepA subfamily.</text>
</comment>
<dbReference type="AlphaFoldDB" id="A0A167LNY3"/>
<organism evidence="11 12">
    <name type="scientific">Calocera viscosa (strain TUFC12733)</name>
    <dbReference type="NCBI Taxonomy" id="1330018"/>
    <lineage>
        <taxon>Eukaryota</taxon>
        <taxon>Fungi</taxon>
        <taxon>Dikarya</taxon>
        <taxon>Basidiomycota</taxon>
        <taxon>Agaricomycotina</taxon>
        <taxon>Dacrymycetes</taxon>
        <taxon>Dacrymycetales</taxon>
        <taxon>Dacrymycetaceae</taxon>
        <taxon>Calocera</taxon>
    </lineage>
</organism>
<dbReference type="Pfam" id="PF03144">
    <property type="entry name" value="GTP_EFTU_D2"/>
    <property type="match status" value="1"/>
</dbReference>
<dbReference type="InterPro" id="IPR004161">
    <property type="entry name" value="EFTu-like_2"/>
</dbReference>
<dbReference type="Gene3D" id="3.30.70.240">
    <property type="match status" value="1"/>
</dbReference>
<evidence type="ECO:0000313" key="11">
    <source>
        <dbReference type="EMBL" id="KZO95882.1"/>
    </source>
</evidence>
<name>A0A167LNY3_CALVF</name>
<dbReference type="SUPFAM" id="SSF54980">
    <property type="entry name" value="EF-G C-terminal domain-like"/>
    <property type="match status" value="2"/>
</dbReference>
<keyword evidence="7 9" id="KW-0342">GTP-binding</keyword>
<comment type="subcellular location">
    <subcellularLocation>
        <location evidence="9">Mitochondrion inner membrane</location>
        <topology evidence="9">Peripheral membrane protein</topology>
        <orientation evidence="9">Matrix side</orientation>
    </subcellularLocation>
</comment>
<proteinExistence type="inferred from homology"/>
<dbReference type="CDD" id="cd16260">
    <property type="entry name" value="EF4_III"/>
    <property type="match status" value="1"/>
</dbReference>
<dbReference type="SUPFAM" id="SSF52540">
    <property type="entry name" value="P-loop containing nucleoside triphosphate hydrolases"/>
    <property type="match status" value="1"/>
</dbReference>
<evidence type="ECO:0000256" key="2">
    <source>
        <dbReference type="ARBA" id="ARBA00022741"/>
    </source>
</evidence>
<comment type="caution">
    <text evidence="9">Lacks conserved residue(s) required for the propagation of feature annotation.</text>
</comment>
<dbReference type="NCBIfam" id="TIGR00231">
    <property type="entry name" value="small_GTP"/>
    <property type="match status" value="1"/>
</dbReference>
<dbReference type="PROSITE" id="PS51722">
    <property type="entry name" value="G_TR_2"/>
    <property type="match status" value="1"/>
</dbReference>
<dbReference type="InterPro" id="IPR006297">
    <property type="entry name" value="EF-4"/>
</dbReference>
<dbReference type="InterPro" id="IPR031157">
    <property type="entry name" value="G_TR_CS"/>
</dbReference>
<dbReference type="FunFam" id="2.40.30.10:FF:000015">
    <property type="entry name" value="Translation factor GUF1, mitochondrial"/>
    <property type="match status" value="1"/>
</dbReference>
<evidence type="ECO:0000256" key="6">
    <source>
        <dbReference type="ARBA" id="ARBA00023128"/>
    </source>
</evidence>
<dbReference type="InterPro" id="IPR005225">
    <property type="entry name" value="Small_GTP-bd"/>
</dbReference>